<sequence length="497" mass="57173">LNSALQILLELYIRWMKPDNLSLLSSDTCLQLRFEIIRSIVLLSDLFTSIQQVSKLFDLCDELIKSNIWLDEDELVMMYVCYGFCKSGALLGQTLKDTNELYIRLIERCFKLSYTKSIAYASTIILLQTHEDDLYKHLLPLLTTELTNDVTNNLETNIDIRISGQCLAIVFYLIENFYNGLNLLGTVLQQHYENIMREGDDSLLLNIISVGIERLLLLNIIPKKDLWRLFKQYLKAVRNVSIEIEIPQLILLLACIYITLTSTTESDMMLLNSSMAIEQSLSISSSLLSVSNDDQEMQDTSSNDIVIELVGDIYERIKYTFPHEACRLLSALPSLLCHISLSDKLMNKIIAEYASPQQIYPQILAYIIFIVFRSLINANYLSKVNEWTLLSISSVSQRRPIRLALWGLTCLMLSASQEKIANSLFPLAVGRYGRSEDIDNQLFLIAGREYYMQLTNNEQRKQFEQSLYVEITTETHSLYTDLFNQLKSIDFTLHQKT</sequence>
<dbReference type="InterPro" id="IPR048413">
    <property type="entry name" value="Htt_C-HEAT_rpt"/>
</dbReference>
<dbReference type="EMBL" id="CAJNOK010005683">
    <property type="protein sequence ID" value="CAF0980896.1"/>
    <property type="molecule type" value="Genomic_DNA"/>
</dbReference>
<dbReference type="PANTHER" id="PTHR10170:SF10">
    <property type="entry name" value="HUNTINGTIN"/>
    <property type="match status" value="1"/>
</dbReference>
<protein>
    <submittedName>
        <fullName evidence="2">Uncharacterized protein</fullName>
    </submittedName>
</protein>
<reference evidence="2" key="1">
    <citation type="submission" date="2021-02" db="EMBL/GenBank/DDBJ databases">
        <authorList>
            <person name="Nowell W R."/>
        </authorList>
    </citation>
    <scope>NUCLEOTIDE SEQUENCE</scope>
</reference>
<evidence type="ECO:0000313" key="1">
    <source>
        <dbReference type="EMBL" id="CAF0980896.1"/>
    </source>
</evidence>
<accession>A0A8S2IG07</accession>
<dbReference type="Proteomes" id="UP000682733">
    <property type="component" value="Unassembled WGS sequence"/>
</dbReference>
<name>A0A8S2IG07_9BILA</name>
<evidence type="ECO:0000313" key="3">
    <source>
        <dbReference type="Proteomes" id="UP000682733"/>
    </source>
</evidence>
<dbReference type="AlphaFoldDB" id="A0A8S2IG07"/>
<proteinExistence type="predicted"/>
<evidence type="ECO:0000313" key="2">
    <source>
        <dbReference type="EMBL" id="CAF3751492.1"/>
    </source>
</evidence>
<gene>
    <name evidence="1" type="ORF">OVA965_LOCUS13579</name>
    <name evidence="2" type="ORF">TMI583_LOCUS13582</name>
</gene>
<dbReference type="PANTHER" id="PTHR10170">
    <property type="entry name" value="HUNTINGTON DISEASE PROTEIN"/>
    <property type="match status" value="1"/>
</dbReference>
<comment type="caution">
    <text evidence="2">The sequence shown here is derived from an EMBL/GenBank/DDBJ whole genome shotgun (WGS) entry which is preliminary data.</text>
</comment>
<dbReference type="InterPro" id="IPR028426">
    <property type="entry name" value="Huntingtin_fam"/>
</dbReference>
<feature type="non-terminal residue" evidence="2">
    <location>
        <position position="1"/>
    </location>
</feature>
<dbReference type="EMBL" id="CAJOBA010005689">
    <property type="protein sequence ID" value="CAF3751492.1"/>
    <property type="molecule type" value="Genomic_DNA"/>
</dbReference>
<organism evidence="2 3">
    <name type="scientific">Didymodactylos carnosus</name>
    <dbReference type="NCBI Taxonomy" id="1234261"/>
    <lineage>
        <taxon>Eukaryota</taxon>
        <taxon>Metazoa</taxon>
        <taxon>Spiralia</taxon>
        <taxon>Gnathifera</taxon>
        <taxon>Rotifera</taxon>
        <taxon>Eurotatoria</taxon>
        <taxon>Bdelloidea</taxon>
        <taxon>Philodinida</taxon>
        <taxon>Philodinidae</taxon>
        <taxon>Didymodactylos</taxon>
    </lineage>
</organism>
<dbReference type="Pfam" id="PF20927">
    <property type="entry name" value="Htt_C-HEAT"/>
    <property type="match status" value="1"/>
</dbReference>
<dbReference type="GO" id="GO:0005737">
    <property type="term" value="C:cytoplasm"/>
    <property type="evidence" value="ECO:0007669"/>
    <property type="project" value="TreeGrafter"/>
</dbReference>
<dbReference type="Proteomes" id="UP000677228">
    <property type="component" value="Unassembled WGS sequence"/>
</dbReference>